<dbReference type="Gramene" id="OB11G23410.1">
    <property type="protein sequence ID" value="OB11G23410.1"/>
    <property type="gene ID" value="OB11G23410"/>
</dbReference>
<keyword evidence="4" id="KW-1185">Reference proteome</keyword>
<evidence type="ECO:0000256" key="2">
    <source>
        <dbReference type="SAM" id="Phobius"/>
    </source>
</evidence>
<dbReference type="STRING" id="4533.J3N955"/>
<sequence>MAWRIGEAAEEGDEVEAPDEHFLMRFTDVQVLLDEYDTSAHHSNIYKSAVLYNKCELGDDDGDGGDGDDDGDGGDGDDDGSDNDENSLPRLPRLVLRSAKTAMITGDKICKGVQCFKHSFLIITGVTFAGALVSLLLVWRTRSFYKGDIYAKFKVAPAAATATPEAEEKTKKDGAHESN</sequence>
<feature type="compositionally biased region" description="Basic and acidic residues" evidence="1">
    <location>
        <begin position="166"/>
        <end position="179"/>
    </location>
</feature>
<feature type="compositionally biased region" description="Acidic residues" evidence="1">
    <location>
        <begin position="61"/>
        <end position="85"/>
    </location>
</feature>
<evidence type="ECO:0000313" key="4">
    <source>
        <dbReference type="Proteomes" id="UP000006038"/>
    </source>
</evidence>
<feature type="transmembrane region" description="Helical" evidence="2">
    <location>
        <begin position="120"/>
        <end position="139"/>
    </location>
</feature>
<dbReference type="AlphaFoldDB" id="J3N955"/>
<protein>
    <submittedName>
        <fullName evidence="3">Uncharacterized protein</fullName>
    </submittedName>
</protein>
<feature type="region of interest" description="Disordered" evidence="1">
    <location>
        <begin position="61"/>
        <end position="90"/>
    </location>
</feature>
<feature type="region of interest" description="Disordered" evidence="1">
    <location>
        <begin position="159"/>
        <end position="179"/>
    </location>
</feature>
<keyword evidence="2" id="KW-1133">Transmembrane helix</keyword>
<keyword evidence="2" id="KW-0472">Membrane</keyword>
<name>J3N955_ORYBR</name>
<keyword evidence="2" id="KW-0812">Transmembrane</keyword>
<accession>J3N955</accession>
<reference evidence="3" key="1">
    <citation type="journal article" date="2013" name="Nat. Commun.">
        <title>Whole-genome sequencing of Oryza brachyantha reveals mechanisms underlying Oryza genome evolution.</title>
        <authorList>
            <person name="Chen J."/>
            <person name="Huang Q."/>
            <person name="Gao D."/>
            <person name="Wang J."/>
            <person name="Lang Y."/>
            <person name="Liu T."/>
            <person name="Li B."/>
            <person name="Bai Z."/>
            <person name="Luis Goicoechea J."/>
            <person name="Liang C."/>
            <person name="Chen C."/>
            <person name="Zhang W."/>
            <person name="Sun S."/>
            <person name="Liao Y."/>
            <person name="Zhang X."/>
            <person name="Yang L."/>
            <person name="Song C."/>
            <person name="Wang M."/>
            <person name="Shi J."/>
            <person name="Liu G."/>
            <person name="Liu J."/>
            <person name="Zhou H."/>
            <person name="Zhou W."/>
            <person name="Yu Q."/>
            <person name="An N."/>
            <person name="Chen Y."/>
            <person name="Cai Q."/>
            <person name="Wang B."/>
            <person name="Liu B."/>
            <person name="Min J."/>
            <person name="Huang Y."/>
            <person name="Wu H."/>
            <person name="Li Z."/>
            <person name="Zhang Y."/>
            <person name="Yin Y."/>
            <person name="Song W."/>
            <person name="Jiang J."/>
            <person name="Jackson S.A."/>
            <person name="Wing R.A."/>
            <person name="Wang J."/>
            <person name="Chen M."/>
        </authorList>
    </citation>
    <scope>NUCLEOTIDE SEQUENCE [LARGE SCALE GENOMIC DNA]</scope>
    <source>
        <strain evidence="3">cv. IRGC 101232</strain>
    </source>
</reference>
<evidence type="ECO:0000256" key="1">
    <source>
        <dbReference type="SAM" id="MobiDB-lite"/>
    </source>
</evidence>
<organism evidence="3">
    <name type="scientific">Oryza brachyantha</name>
    <name type="common">malo sina</name>
    <dbReference type="NCBI Taxonomy" id="4533"/>
    <lineage>
        <taxon>Eukaryota</taxon>
        <taxon>Viridiplantae</taxon>
        <taxon>Streptophyta</taxon>
        <taxon>Embryophyta</taxon>
        <taxon>Tracheophyta</taxon>
        <taxon>Spermatophyta</taxon>
        <taxon>Magnoliopsida</taxon>
        <taxon>Liliopsida</taxon>
        <taxon>Poales</taxon>
        <taxon>Poaceae</taxon>
        <taxon>BOP clade</taxon>
        <taxon>Oryzoideae</taxon>
        <taxon>Oryzeae</taxon>
        <taxon>Oryzinae</taxon>
        <taxon>Oryza</taxon>
    </lineage>
</organism>
<reference evidence="3" key="2">
    <citation type="submission" date="2013-04" db="UniProtKB">
        <authorList>
            <consortium name="EnsemblPlants"/>
        </authorList>
    </citation>
    <scope>IDENTIFICATION</scope>
</reference>
<dbReference type="Proteomes" id="UP000006038">
    <property type="component" value="Chromosome 11"/>
</dbReference>
<dbReference type="HOGENOM" id="CLU_1505696_0_0_1"/>
<dbReference type="EnsemblPlants" id="OB11G23410.1">
    <property type="protein sequence ID" value="OB11G23410.1"/>
    <property type="gene ID" value="OB11G23410"/>
</dbReference>
<evidence type="ECO:0000313" key="3">
    <source>
        <dbReference type="EnsemblPlants" id="OB11G23410.1"/>
    </source>
</evidence>
<proteinExistence type="predicted"/>